<sequence>MLKIRLFNSEQHLFGIESKIGGSAMLKGLRESNKPDT</sequence>
<comment type="caution">
    <text evidence="1">The sequence shown here is derived from an EMBL/GenBank/DDBJ whole genome shotgun (WGS) entry which is preliminary data.</text>
</comment>
<gene>
    <name evidence="1" type="ORF">FHS68_003868</name>
</gene>
<proteinExistence type="predicted"/>
<evidence type="ECO:0000313" key="2">
    <source>
        <dbReference type="Proteomes" id="UP001179181"/>
    </source>
</evidence>
<protein>
    <submittedName>
        <fullName evidence="1">Uncharacterized protein</fullName>
    </submittedName>
</protein>
<name>A0ABX0UNZ9_9BACT</name>
<dbReference type="EMBL" id="JAASQJ010000003">
    <property type="protein sequence ID" value="NIJ54686.1"/>
    <property type="molecule type" value="Genomic_DNA"/>
</dbReference>
<reference evidence="1 2" key="1">
    <citation type="submission" date="2020-03" db="EMBL/GenBank/DDBJ databases">
        <title>Genomic Encyclopedia of Type Strains, Phase IV (KMG-IV): sequencing the most valuable type-strain genomes for metagenomic binning, comparative biology and taxonomic classification.</title>
        <authorList>
            <person name="Goeker M."/>
        </authorList>
    </citation>
    <scope>NUCLEOTIDE SEQUENCE [LARGE SCALE GENOMIC DNA]</scope>
    <source>
        <strain evidence="1 2">DSM 102865</strain>
    </source>
</reference>
<accession>A0ABX0UNZ9</accession>
<keyword evidence="2" id="KW-1185">Reference proteome</keyword>
<organism evidence="1 2">
    <name type="scientific">Dyadobacter arcticus</name>
    <dbReference type="NCBI Taxonomy" id="1078754"/>
    <lineage>
        <taxon>Bacteria</taxon>
        <taxon>Pseudomonadati</taxon>
        <taxon>Bacteroidota</taxon>
        <taxon>Cytophagia</taxon>
        <taxon>Cytophagales</taxon>
        <taxon>Spirosomataceae</taxon>
        <taxon>Dyadobacter</taxon>
    </lineage>
</organism>
<evidence type="ECO:0000313" key="1">
    <source>
        <dbReference type="EMBL" id="NIJ54686.1"/>
    </source>
</evidence>
<dbReference type="Proteomes" id="UP001179181">
    <property type="component" value="Unassembled WGS sequence"/>
</dbReference>